<feature type="transmembrane region" description="Helical" evidence="1">
    <location>
        <begin position="36"/>
        <end position="57"/>
    </location>
</feature>
<comment type="caution">
    <text evidence="2">The sequence shown here is derived from an EMBL/GenBank/DDBJ whole genome shotgun (WGS) entry which is preliminary data.</text>
</comment>
<accession>A0ABR7GHE1</accession>
<keyword evidence="1" id="KW-0472">Membrane</keyword>
<keyword evidence="1" id="KW-1133">Transmembrane helix</keyword>
<evidence type="ECO:0000256" key="1">
    <source>
        <dbReference type="SAM" id="Phobius"/>
    </source>
</evidence>
<reference evidence="2 3" key="1">
    <citation type="submission" date="2020-08" db="EMBL/GenBank/DDBJ databases">
        <title>Genome public.</title>
        <authorList>
            <person name="Liu C."/>
            <person name="Sun Q."/>
        </authorList>
    </citation>
    <scope>NUCLEOTIDE SEQUENCE [LARGE SCALE GENOMIC DNA]</scope>
    <source>
        <strain evidence="2 3">NSJ-9</strain>
    </source>
</reference>
<protein>
    <submittedName>
        <fullName evidence="2">DUF2304 domain-containing protein</fullName>
    </submittedName>
</protein>
<gene>
    <name evidence="2" type="ORF">H8R94_08545</name>
</gene>
<organism evidence="2 3">
    <name type="scientific">Roseburia lenta</name>
    <dbReference type="NCBI Taxonomy" id="2763061"/>
    <lineage>
        <taxon>Bacteria</taxon>
        <taxon>Bacillati</taxon>
        <taxon>Bacillota</taxon>
        <taxon>Clostridia</taxon>
        <taxon>Lachnospirales</taxon>
        <taxon>Lachnospiraceae</taxon>
        <taxon>Roseburia</taxon>
    </lineage>
</organism>
<dbReference type="Pfam" id="PF10066">
    <property type="entry name" value="DUF2304"/>
    <property type="match status" value="1"/>
</dbReference>
<keyword evidence="1" id="KW-0812">Transmembrane</keyword>
<feature type="transmembrane region" description="Helical" evidence="1">
    <location>
        <begin position="69"/>
        <end position="89"/>
    </location>
</feature>
<feature type="transmembrane region" description="Helical" evidence="1">
    <location>
        <begin position="6"/>
        <end position="24"/>
    </location>
</feature>
<sequence length="123" mass="14069">MSLRLQVVIAIGAIIAILYIGNLVRIRRLELKYALIWFFVGLLLLIFDLFPGLLTIMSQTLGITLPINMLTFLGLLFVLMIIFSQTIVISNLTRKCKRLTQEVGLLYKKVEDLEETVKEETIK</sequence>
<dbReference type="InterPro" id="IPR019277">
    <property type="entry name" value="DUF2304"/>
</dbReference>
<proteinExistence type="predicted"/>
<evidence type="ECO:0000313" key="2">
    <source>
        <dbReference type="EMBL" id="MBC5686643.1"/>
    </source>
</evidence>
<name>A0ABR7GHE1_9FIRM</name>
<keyword evidence="3" id="KW-1185">Reference proteome</keyword>
<evidence type="ECO:0000313" key="3">
    <source>
        <dbReference type="Proteomes" id="UP000643810"/>
    </source>
</evidence>
<dbReference type="RefSeq" id="WP_186854403.1">
    <property type="nucleotide sequence ID" value="NZ_JACOPG010000003.1"/>
</dbReference>
<dbReference type="Proteomes" id="UP000643810">
    <property type="component" value="Unassembled WGS sequence"/>
</dbReference>
<dbReference type="EMBL" id="JACOPG010000003">
    <property type="protein sequence ID" value="MBC5686643.1"/>
    <property type="molecule type" value="Genomic_DNA"/>
</dbReference>